<dbReference type="Proteomes" id="UP000016644">
    <property type="component" value="Unassembled WGS sequence"/>
</dbReference>
<dbReference type="HOGENOM" id="CLU_3271768_0_0_9"/>
<protein>
    <submittedName>
        <fullName evidence="1">Uncharacterized protein</fullName>
    </submittedName>
</protein>
<reference evidence="1 2" key="1">
    <citation type="submission" date="2013-06" db="EMBL/GenBank/DDBJ databases">
        <authorList>
            <person name="Weinstock G."/>
            <person name="Sodergren E."/>
            <person name="Lobos E.A."/>
            <person name="Fulton L."/>
            <person name="Fulton R."/>
            <person name="Courtney L."/>
            <person name="Fronick C."/>
            <person name="O'Laughlin M."/>
            <person name="Godfrey J."/>
            <person name="Wilson R.M."/>
            <person name="Miner T."/>
            <person name="Farmer C."/>
            <person name="Delehaunty K."/>
            <person name="Cordes M."/>
            <person name="Minx P."/>
            <person name="Tomlinson C."/>
            <person name="Chen J."/>
            <person name="Wollam A."/>
            <person name="Pepin K.H."/>
            <person name="Bhonagiri V."/>
            <person name="Zhang X."/>
            <person name="Warren W."/>
            <person name="Mitreva M."/>
            <person name="Mardis E.R."/>
            <person name="Wilson R.K."/>
        </authorList>
    </citation>
    <scope>NUCLEOTIDE SEQUENCE [LARGE SCALE GENOMIC DNA]</scope>
    <source>
        <strain evidence="1 2">ATCC 14869</strain>
    </source>
</reference>
<evidence type="ECO:0000313" key="2">
    <source>
        <dbReference type="Proteomes" id="UP000016644"/>
    </source>
</evidence>
<organism evidence="1 2">
    <name type="scientific">Levilactobacillus brevis ATCC 14869 = DSM 20054</name>
    <dbReference type="NCBI Taxonomy" id="649758"/>
    <lineage>
        <taxon>Bacteria</taxon>
        <taxon>Bacillati</taxon>
        <taxon>Bacillota</taxon>
        <taxon>Bacilli</taxon>
        <taxon>Lactobacillales</taxon>
        <taxon>Lactobacillaceae</taxon>
        <taxon>Levilactobacillus</taxon>
    </lineage>
</organism>
<dbReference type="AlphaFoldDB" id="U2QNU9"/>
<name>U2QNU9_LEVBR</name>
<accession>U2QNU9</accession>
<comment type="caution">
    <text evidence="1">The sequence shown here is derived from an EMBL/GenBank/DDBJ whole genome shotgun (WGS) entry which is preliminary data.</text>
</comment>
<sequence>MGQSYHIDYHLRIFLQDKREIILFFDQKNTTSCLVIASGEH</sequence>
<proteinExistence type="predicted"/>
<dbReference type="EMBL" id="AWVK01000076">
    <property type="protein sequence ID" value="ERK42963.1"/>
    <property type="molecule type" value="Genomic_DNA"/>
</dbReference>
<evidence type="ECO:0000313" key="1">
    <source>
        <dbReference type="EMBL" id="ERK42963.1"/>
    </source>
</evidence>
<gene>
    <name evidence="1" type="ORF">HMPREF0495_01714</name>
</gene>